<dbReference type="EMBL" id="AK376507">
    <property type="protein sequence ID" value="BAK07702.1"/>
    <property type="molecule type" value="mRNA"/>
</dbReference>
<dbReference type="EMBL" id="AK360205">
    <property type="protein sequence ID" value="BAJ91414.1"/>
    <property type="molecule type" value="mRNA"/>
</dbReference>
<accession>F2D8J3</accession>
<name>F2D8J3_HORVV</name>
<proteinExistence type="evidence at transcript level"/>
<reference evidence="1" key="1">
    <citation type="journal article" date="2011" name="Plant Physiol.">
        <title>Comprehensive sequence analysis of 24,783 barley full-length cDNAs derived from 12 clone libraries.</title>
        <authorList>
            <person name="Matsumoto T."/>
            <person name="Tanaka T."/>
            <person name="Sakai H."/>
            <person name="Amano N."/>
            <person name="Kanamori H."/>
            <person name="Kurita K."/>
            <person name="Kikuta A."/>
            <person name="Kamiya K."/>
            <person name="Yamamoto M."/>
            <person name="Ikawa H."/>
            <person name="Fujii N."/>
            <person name="Hori K."/>
            <person name="Itoh T."/>
            <person name="Sato K."/>
        </authorList>
    </citation>
    <scope>NUCLEOTIDE SEQUENCE</scope>
    <source>
        <tissue evidence="1">Leaf</tissue>
    </source>
</reference>
<protein>
    <submittedName>
        <fullName evidence="1">Predicted protein</fullName>
    </submittedName>
</protein>
<evidence type="ECO:0000313" key="1">
    <source>
        <dbReference type="EMBL" id="BAJ91414.1"/>
    </source>
</evidence>
<dbReference type="AlphaFoldDB" id="F2D8J3"/>
<organism evidence="1">
    <name type="scientific">Hordeum vulgare subsp. vulgare</name>
    <name type="common">Domesticated barley</name>
    <dbReference type="NCBI Taxonomy" id="112509"/>
    <lineage>
        <taxon>Eukaryota</taxon>
        <taxon>Viridiplantae</taxon>
        <taxon>Streptophyta</taxon>
        <taxon>Embryophyta</taxon>
        <taxon>Tracheophyta</taxon>
        <taxon>Spermatophyta</taxon>
        <taxon>Magnoliopsida</taxon>
        <taxon>Liliopsida</taxon>
        <taxon>Poales</taxon>
        <taxon>Poaceae</taxon>
        <taxon>BOP clade</taxon>
        <taxon>Pooideae</taxon>
        <taxon>Triticodae</taxon>
        <taxon>Triticeae</taxon>
        <taxon>Hordeinae</taxon>
        <taxon>Hordeum</taxon>
    </lineage>
</organism>
<sequence>MAPEPVDDATFIRSVQQSDAWNTFRHDFADEMFAEYLATHAKLAME</sequence>